<dbReference type="SUPFAM" id="SSF160574">
    <property type="entry name" value="BT0923-like"/>
    <property type="match status" value="1"/>
</dbReference>
<feature type="signal peptide" evidence="1">
    <location>
        <begin position="1"/>
        <end position="20"/>
    </location>
</feature>
<dbReference type="Proteomes" id="UP000190961">
    <property type="component" value="Unassembled WGS sequence"/>
</dbReference>
<dbReference type="RefSeq" id="WP_079684977.1">
    <property type="nucleotide sequence ID" value="NZ_FUZU01000001.1"/>
</dbReference>
<evidence type="ECO:0008006" key="4">
    <source>
        <dbReference type="Google" id="ProtNLM"/>
    </source>
</evidence>
<keyword evidence="3" id="KW-1185">Reference proteome</keyword>
<dbReference type="STRING" id="688867.SAMN05660236_0339"/>
<sequence>MKKVLSTLVLAMAVVTGASAQSSSVRIKAAEAEIPVNVLESFKRDFKGGEGEEWAILPAKLVNEEYIVSELNTQSGTKPSYYSVKIKGSNVHSEALYDTNGKLVRMKEVVKNTALPNEVRNVISKRNPGYSIVKDNEIIKEGKSTVTFYRVTILKGKEKKVITVDPHGGHLKEKKIV</sequence>
<dbReference type="OrthoDB" id="673686at2"/>
<dbReference type="AlphaFoldDB" id="A0A1T5IST5"/>
<protein>
    <recommendedName>
        <fullName evidence="4">Beta-lactamase-inhibitor-like, PepSY-like</fullName>
    </recommendedName>
</protein>
<reference evidence="2 3" key="1">
    <citation type="submission" date="2017-02" db="EMBL/GenBank/DDBJ databases">
        <authorList>
            <person name="Peterson S.W."/>
        </authorList>
    </citation>
    <scope>NUCLEOTIDE SEQUENCE [LARGE SCALE GENOMIC DNA]</scope>
    <source>
        <strain evidence="2 3">DSM 25262</strain>
    </source>
</reference>
<dbReference type="Gene3D" id="3.10.450.360">
    <property type="match status" value="1"/>
</dbReference>
<evidence type="ECO:0000313" key="2">
    <source>
        <dbReference type="EMBL" id="SKC41993.1"/>
    </source>
</evidence>
<proteinExistence type="predicted"/>
<feature type="chain" id="PRO_5013115114" description="Beta-lactamase-inhibitor-like, PepSY-like" evidence="1">
    <location>
        <begin position="21"/>
        <end position="177"/>
    </location>
</feature>
<dbReference type="EMBL" id="FUZU01000001">
    <property type="protein sequence ID" value="SKC41993.1"/>
    <property type="molecule type" value="Genomic_DNA"/>
</dbReference>
<keyword evidence="1" id="KW-0732">Signal</keyword>
<gene>
    <name evidence="2" type="ORF">SAMN05660236_0339</name>
</gene>
<evidence type="ECO:0000256" key="1">
    <source>
        <dbReference type="SAM" id="SignalP"/>
    </source>
</evidence>
<accession>A0A1T5IST5</accession>
<evidence type="ECO:0000313" key="3">
    <source>
        <dbReference type="Proteomes" id="UP000190961"/>
    </source>
</evidence>
<name>A0A1T5IST5_9BACT</name>
<organism evidence="2 3">
    <name type="scientific">Ohtaekwangia koreensis</name>
    <dbReference type="NCBI Taxonomy" id="688867"/>
    <lineage>
        <taxon>Bacteria</taxon>
        <taxon>Pseudomonadati</taxon>
        <taxon>Bacteroidota</taxon>
        <taxon>Cytophagia</taxon>
        <taxon>Cytophagales</taxon>
        <taxon>Fulvivirgaceae</taxon>
        <taxon>Ohtaekwangia</taxon>
    </lineage>
</organism>